<dbReference type="InterPro" id="IPR024604">
    <property type="entry name" value="GSG2_C"/>
</dbReference>
<evidence type="ECO:0000256" key="11">
    <source>
        <dbReference type="ARBA" id="ARBA00047899"/>
    </source>
</evidence>
<dbReference type="GeneID" id="112282065"/>
<keyword evidence="5" id="KW-0963">Cytoplasm</keyword>
<keyword evidence="10" id="KW-0067">ATP-binding</keyword>
<evidence type="ECO:0000256" key="10">
    <source>
        <dbReference type="ARBA" id="ARBA00022840"/>
    </source>
</evidence>
<dbReference type="STRING" id="3218.A0A2K1KKI8"/>
<dbReference type="Gene3D" id="3.30.200.20">
    <property type="entry name" value="Phosphorylase Kinase, domain 1"/>
    <property type="match status" value="1"/>
</dbReference>
<feature type="region of interest" description="Disordered" evidence="13">
    <location>
        <begin position="304"/>
        <end position="359"/>
    </location>
</feature>
<dbReference type="PaxDb" id="3218-PP1S218_52V6.1"/>
<dbReference type="FunFam" id="1.10.510.10:FF:000401">
    <property type="entry name" value="serine/threonine-protein kinase haspin"/>
    <property type="match status" value="1"/>
</dbReference>
<dbReference type="GO" id="GO:0005524">
    <property type="term" value="F:ATP binding"/>
    <property type="evidence" value="ECO:0007669"/>
    <property type="project" value="UniProtKB-KW"/>
</dbReference>
<dbReference type="SUPFAM" id="SSF56112">
    <property type="entry name" value="Protein kinase-like (PK-like)"/>
    <property type="match status" value="1"/>
</dbReference>
<evidence type="ECO:0000313" key="16">
    <source>
        <dbReference type="EnsemblPlants" id="Pp3c5_21110V3.1"/>
    </source>
</evidence>
<dbReference type="Gramene" id="Pp3c5_21110V3.2">
    <property type="protein sequence ID" value="Pp3c5_21110V3.2"/>
    <property type="gene ID" value="Pp3c5_21110"/>
</dbReference>
<dbReference type="PANTHER" id="PTHR24419:SF18">
    <property type="entry name" value="SERINE_THREONINE-PROTEIN KINASE HASPIN"/>
    <property type="match status" value="1"/>
</dbReference>
<dbReference type="InterPro" id="IPR011009">
    <property type="entry name" value="Kinase-like_dom_sf"/>
</dbReference>
<evidence type="ECO:0000256" key="2">
    <source>
        <dbReference type="ARBA" id="ARBA00004496"/>
    </source>
</evidence>
<dbReference type="RefSeq" id="XP_024375006.1">
    <property type="nucleotide sequence ID" value="XM_024519238.2"/>
</dbReference>
<dbReference type="EMBL" id="ABEU02000005">
    <property type="protein sequence ID" value="PNR54298.1"/>
    <property type="molecule type" value="Genomic_DNA"/>
</dbReference>
<comment type="catalytic activity">
    <reaction evidence="12">
        <text>L-seryl-[protein] + ATP = O-phospho-L-seryl-[protein] + ADP + H(+)</text>
        <dbReference type="Rhea" id="RHEA:17989"/>
        <dbReference type="Rhea" id="RHEA-COMP:9863"/>
        <dbReference type="Rhea" id="RHEA-COMP:11604"/>
        <dbReference type="ChEBI" id="CHEBI:15378"/>
        <dbReference type="ChEBI" id="CHEBI:29999"/>
        <dbReference type="ChEBI" id="CHEBI:30616"/>
        <dbReference type="ChEBI" id="CHEBI:83421"/>
        <dbReference type="ChEBI" id="CHEBI:456216"/>
        <dbReference type="EC" id="2.7.11.1"/>
    </reaction>
</comment>
<feature type="compositionally biased region" description="Polar residues" evidence="13">
    <location>
        <begin position="335"/>
        <end position="346"/>
    </location>
</feature>
<dbReference type="EnsemblPlants" id="Pp3c5_21110V3.1">
    <property type="protein sequence ID" value="Pp3c5_21110V3.1"/>
    <property type="gene ID" value="Pp3c5_21110"/>
</dbReference>
<evidence type="ECO:0000313" key="15">
    <source>
        <dbReference type="EMBL" id="PNR54298.1"/>
    </source>
</evidence>
<dbReference type="Gramene" id="Pp3c5_21110V3.3">
    <property type="protein sequence ID" value="Pp3c5_21110V3.3"/>
    <property type="gene ID" value="Pp3c5_21110"/>
</dbReference>
<dbReference type="InterPro" id="IPR000719">
    <property type="entry name" value="Prot_kinase_dom"/>
</dbReference>
<name>A0A2K1KKI8_PHYPA</name>
<gene>
    <name evidence="16" type="primary">LOC112282065</name>
    <name evidence="15" type="ORF">PHYPA_007975</name>
</gene>
<comment type="subcellular location">
    <subcellularLocation>
        <location evidence="1">Chromosome</location>
    </subcellularLocation>
    <subcellularLocation>
        <location evidence="2">Cytoplasm</location>
    </subcellularLocation>
</comment>
<evidence type="ECO:0000259" key="14">
    <source>
        <dbReference type="PROSITE" id="PS50011"/>
    </source>
</evidence>
<feature type="region of interest" description="Disordered" evidence="13">
    <location>
        <begin position="29"/>
        <end position="53"/>
    </location>
</feature>
<reference evidence="15 17" key="1">
    <citation type="journal article" date="2008" name="Science">
        <title>The Physcomitrella genome reveals evolutionary insights into the conquest of land by plants.</title>
        <authorList>
            <person name="Rensing S."/>
            <person name="Lang D."/>
            <person name="Zimmer A."/>
            <person name="Terry A."/>
            <person name="Salamov A."/>
            <person name="Shapiro H."/>
            <person name="Nishiyama T."/>
            <person name="Perroud P.-F."/>
            <person name="Lindquist E."/>
            <person name="Kamisugi Y."/>
            <person name="Tanahashi T."/>
            <person name="Sakakibara K."/>
            <person name="Fujita T."/>
            <person name="Oishi K."/>
            <person name="Shin-I T."/>
            <person name="Kuroki Y."/>
            <person name="Toyoda A."/>
            <person name="Suzuki Y."/>
            <person name="Hashimoto A."/>
            <person name="Yamaguchi K."/>
            <person name="Sugano A."/>
            <person name="Kohara Y."/>
            <person name="Fujiyama A."/>
            <person name="Anterola A."/>
            <person name="Aoki S."/>
            <person name="Ashton N."/>
            <person name="Barbazuk W.B."/>
            <person name="Barker E."/>
            <person name="Bennetzen J."/>
            <person name="Bezanilla M."/>
            <person name="Blankenship R."/>
            <person name="Cho S.H."/>
            <person name="Dutcher S."/>
            <person name="Estelle M."/>
            <person name="Fawcett J.A."/>
            <person name="Gundlach H."/>
            <person name="Hanada K."/>
            <person name="Heyl A."/>
            <person name="Hicks K.A."/>
            <person name="Hugh J."/>
            <person name="Lohr M."/>
            <person name="Mayer K."/>
            <person name="Melkozernov A."/>
            <person name="Murata T."/>
            <person name="Nelson D."/>
            <person name="Pils B."/>
            <person name="Prigge M."/>
            <person name="Reiss B."/>
            <person name="Renner T."/>
            <person name="Rombauts S."/>
            <person name="Rushton P."/>
            <person name="Sanderfoot A."/>
            <person name="Schween G."/>
            <person name="Shiu S.-H."/>
            <person name="Stueber K."/>
            <person name="Theodoulou F.L."/>
            <person name="Tu H."/>
            <person name="Van de Peer Y."/>
            <person name="Verrier P.J."/>
            <person name="Waters E."/>
            <person name="Wood A."/>
            <person name="Yang L."/>
            <person name="Cove D."/>
            <person name="Cuming A."/>
            <person name="Hasebe M."/>
            <person name="Lucas S."/>
            <person name="Mishler D.B."/>
            <person name="Reski R."/>
            <person name="Grigoriev I."/>
            <person name="Quatrano R.S."/>
            <person name="Boore J.L."/>
        </authorList>
    </citation>
    <scope>NUCLEOTIDE SEQUENCE [LARGE SCALE GENOMIC DNA]</scope>
    <source>
        <strain evidence="16 17">cv. Gransden 2004</strain>
    </source>
</reference>
<comment type="catalytic activity">
    <reaction evidence="11">
        <text>L-threonyl-[protein] + ATP = O-phospho-L-threonyl-[protein] + ADP + H(+)</text>
        <dbReference type="Rhea" id="RHEA:46608"/>
        <dbReference type="Rhea" id="RHEA-COMP:11060"/>
        <dbReference type="Rhea" id="RHEA-COMP:11605"/>
        <dbReference type="ChEBI" id="CHEBI:15378"/>
        <dbReference type="ChEBI" id="CHEBI:30013"/>
        <dbReference type="ChEBI" id="CHEBI:30616"/>
        <dbReference type="ChEBI" id="CHEBI:61977"/>
        <dbReference type="ChEBI" id="CHEBI:456216"/>
        <dbReference type="EC" id="2.7.11.1"/>
    </reaction>
</comment>
<dbReference type="GO" id="GO:0072354">
    <property type="term" value="F:histone H3T3 kinase activity"/>
    <property type="evidence" value="ECO:0000318"/>
    <property type="project" value="GO_Central"/>
</dbReference>
<evidence type="ECO:0000256" key="4">
    <source>
        <dbReference type="ARBA" id="ARBA00022454"/>
    </source>
</evidence>
<dbReference type="PROSITE" id="PS50011">
    <property type="entry name" value="PROTEIN_KINASE_DOM"/>
    <property type="match status" value="1"/>
</dbReference>
<feature type="compositionally biased region" description="Acidic residues" evidence="13">
    <location>
        <begin position="420"/>
        <end position="429"/>
    </location>
</feature>
<evidence type="ECO:0000256" key="12">
    <source>
        <dbReference type="ARBA" id="ARBA00048679"/>
    </source>
</evidence>
<dbReference type="GO" id="GO:0005694">
    <property type="term" value="C:chromosome"/>
    <property type="evidence" value="ECO:0007669"/>
    <property type="project" value="UniProtKB-SubCell"/>
</dbReference>
<reference evidence="16" key="3">
    <citation type="submission" date="2020-12" db="UniProtKB">
        <authorList>
            <consortium name="EnsemblPlants"/>
        </authorList>
    </citation>
    <scope>IDENTIFICATION</scope>
</reference>
<evidence type="ECO:0000256" key="1">
    <source>
        <dbReference type="ARBA" id="ARBA00004286"/>
    </source>
</evidence>
<evidence type="ECO:0000256" key="13">
    <source>
        <dbReference type="SAM" id="MobiDB-lite"/>
    </source>
</evidence>
<keyword evidence="17" id="KW-1185">Reference proteome</keyword>
<evidence type="ECO:0000256" key="5">
    <source>
        <dbReference type="ARBA" id="ARBA00022490"/>
    </source>
</evidence>
<evidence type="ECO:0000256" key="6">
    <source>
        <dbReference type="ARBA" id="ARBA00022527"/>
    </source>
</evidence>
<dbReference type="Proteomes" id="UP000006727">
    <property type="component" value="Chromosome 5"/>
</dbReference>
<keyword evidence="9" id="KW-0418">Kinase</keyword>
<dbReference type="EnsemblPlants" id="Pp3c5_21110V3.3">
    <property type="protein sequence ID" value="Pp3c5_21110V3.3"/>
    <property type="gene ID" value="Pp3c5_21110"/>
</dbReference>
<evidence type="ECO:0000256" key="8">
    <source>
        <dbReference type="ARBA" id="ARBA00022741"/>
    </source>
</evidence>
<dbReference type="PANTHER" id="PTHR24419">
    <property type="entry name" value="INTERLEUKIN-1 RECEPTOR-ASSOCIATED KINASE"/>
    <property type="match status" value="1"/>
</dbReference>
<keyword evidence="7" id="KW-0808">Transferase</keyword>
<dbReference type="Pfam" id="PF12330">
    <property type="entry name" value="Haspin_kinase"/>
    <property type="match status" value="1"/>
</dbReference>
<proteinExistence type="predicted"/>
<accession>A0A2K1KKI8</accession>
<dbReference type="Gramene" id="Pp3c5_21110V3.1">
    <property type="protein sequence ID" value="Pp3c5_21110V3.1"/>
    <property type="gene ID" value="Pp3c5_21110"/>
</dbReference>
<evidence type="ECO:0000256" key="7">
    <source>
        <dbReference type="ARBA" id="ARBA00022679"/>
    </source>
</evidence>
<keyword evidence="4" id="KW-0158">Chromosome</keyword>
<feature type="region of interest" description="Disordered" evidence="13">
    <location>
        <begin position="248"/>
        <end position="275"/>
    </location>
</feature>
<feature type="region of interest" description="Disordered" evidence="13">
    <location>
        <begin position="418"/>
        <end position="443"/>
    </location>
</feature>
<dbReference type="GO" id="GO:0000278">
    <property type="term" value="P:mitotic cell cycle"/>
    <property type="evidence" value="ECO:0000318"/>
    <property type="project" value="GO_Central"/>
</dbReference>
<dbReference type="GO" id="GO:0005634">
    <property type="term" value="C:nucleus"/>
    <property type="evidence" value="ECO:0000318"/>
    <property type="project" value="GO_Central"/>
</dbReference>
<protein>
    <recommendedName>
        <fullName evidence="3">non-specific serine/threonine protein kinase</fullName>
        <ecNumber evidence="3">2.7.11.1</ecNumber>
    </recommendedName>
</protein>
<keyword evidence="8" id="KW-0547">Nucleotide-binding</keyword>
<dbReference type="Gene3D" id="1.10.510.10">
    <property type="entry name" value="Transferase(Phosphotransferase) domain 1"/>
    <property type="match status" value="1"/>
</dbReference>
<dbReference type="GO" id="GO:0035556">
    <property type="term" value="P:intracellular signal transduction"/>
    <property type="evidence" value="ECO:0000318"/>
    <property type="project" value="GO_Central"/>
</dbReference>
<dbReference type="AlphaFoldDB" id="A0A2K1KKI8"/>
<organism evidence="15">
    <name type="scientific">Physcomitrium patens</name>
    <name type="common">Spreading-leaved earth moss</name>
    <name type="synonym">Physcomitrella patens</name>
    <dbReference type="NCBI Taxonomy" id="3218"/>
    <lineage>
        <taxon>Eukaryota</taxon>
        <taxon>Viridiplantae</taxon>
        <taxon>Streptophyta</taxon>
        <taxon>Embryophyta</taxon>
        <taxon>Bryophyta</taxon>
        <taxon>Bryophytina</taxon>
        <taxon>Bryopsida</taxon>
        <taxon>Funariidae</taxon>
        <taxon>Funariales</taxon>
        <taxon>Funariaceae</taxon>
        <taxon>Physcomitrium</taxon>
    </lineage>
</organism>
<evidence type="ECO:0000313" key="17">
    <source>
        <dbReference type="Proteomes" id="UP000006727"/>
    </source>
</evidence>
<dbReference type="EC" id="2.7.11.1" evidence="3"/>
<sequence>MMAEHAEAAESSFFHDIFSMEPKKVTAVYKRRPKKAEPQHPDRSSIGLGTTTGKESGIFVFRDEGAKSRDILGRKIKGRKDSWLHRSLSFRGRRSSLMPTHRQPLGSLASNIYGNPSNILLKSNPGNLASKTRRTWAGVPSSYVKEQRAIFADVDAFDLDEKEAGFSPTPKKQPPVRDSLDFAKSQMRAYSFDEAFRHPTLSDSELLSAALRTPGRPFGKADSRKYDVSRPLSSFTEQSIPAQNSFWLHTDSGINDGQDEDISSPQTLRDKSIQLRSSRSSADFVSLKENSLRLSDSSWISNDEENQLALPSPEVSWDQQMRRRSSKSSVDSISQGRNSRSISSIDQEIPTPVGTRKNSSLDMETASLLNRLEALHIREEESHSMFSKSFRTLVPEEAEEEREGIGHCIFRKMSHCTPVPEEDEDENEEQLDRPDGSQTGDGLNASLEEDIAEKAVEQLEADTFLSVFEVLVQECRQTEILTLGEALSGFCDLRQIKKLGEGTFGEAFKGGSSVFKIVPMDGKFQVNGEAQKTSAEMLSEVVLSNALNELRGGPMRNEPNICSTFVETKATRICQGCYDPELVRAWEEWDSLNTSENDHPSIFPNQQLYVVFFLTDGGRDLESFSLENFNEARSLLLQIVLALAVAEEACEFEHRDLHWGNIVLSRDQREHVVFRLLGQEKQVKTYGLSVSLIDFTLSRINTGNQVLFCNLAADPALFEGPKNDVQANTYRRMKKVTGGQWEQRFLQTNCLWIHYVADILLTKKTFSSSPAEKRSLRAFRKRVMLYESSGAAVLDEFFNGMWADV</sequence>
<dbReference type="GO" id="GO:0005737">
    <property type="term" value="C:cytoplasm"/>
    <property type="evidence" value="ECO:0000318"/>
    <property type="project" value="GO_Central"/>
</dbReference>
<dbReference type="RefSeq" id="XP_024375005.1">
    <property type="nucleotide sequence ID" value="XM_024519237.2"/>
</dbReference>
<dbReference type="OrthoDB" id="21018at2759"/>
<keyword evidence="6" id="KW-0723">Serine/threonine-protein kinase</keyword>
<evidence type="ECO:0000256" key="9">
    <source>
        <dbReference type="ARBA" id="ARBA00022777"/>
    </source>
</evidence>
<dbReference type="EnsemblPlants" id="Pp3c5_21110V3.2">
    <property type="protein sequence ID" value="Pp3c5_21110V3.2"/>
    <property type="gene ID" value="Pp3c5_21110"/>
</dbReference>
<feature type="domain" description="Protein kinase" evidence="14">
    <location>
        <begin position="493"/>
        <end position="805"/>
    </location>
</feature>
<evidence type="ECO:0000256" key="3">
    <source>
        <dbReference type="ARBA" id="ARBA00012513"/>
    </source>
</evidence>
<dbReference type="FunFam" id="3.30.200.20:FF:000605">
    <property type="entry name" value="Serine/threonine-protein kinase haspin-like protein"/>
    <property type="match status" value="1"/>
</dbReference>
<reference evidence="15 17" key="2">
    <citation type="journal article" date="2018" name="Plant J.">
        <title>The Physcomitrella patens chromosome-scale assembly reveals moss genome structure and evolution.</title>
        <authorList>
            <person name="Lang D."/>
            <person name="Ullrich K.K."/>
            <person name="Murat F."/>
            <person name="Fuchs J."/>
            <person name="Jenkins J."/>
            <person name="Haas F.B."/>
            <person name="Piednoel M."/>
            <person name="Gundlach H."/>
            <person name="Van Bel M."/>
            <person name="Meyberg R."/>
            <person name="Vives C."/>
            <person name="Morata J."/>
            <person name="Symeonidi A."/>
            <person name="Hiss M."/>
            <person name="Muchero W."/>
            <person name="Kamisugi Y."/>
            <person name="Saleh O."/>
            <person name="Blanc G."/>
            <person name="Decker E.L."/>
            <person name="van Gessel N."/>
            <person name="Grimwood J."/>
            <person name="Hayes R.D."/>
            <person name="Graham S.W."/>
            <person name="Gunter L.E."/>
            <person name="McDaniel S.F."/>
            <person name="Hoernstein S.N.W."/>
            <person name="Larsson A."/>
            <person name="Li F.W."/>
            <person name="Perroud P.F."/>
            <person name="Phillips J."/>
            <person name="Ranjan P."/>
            <person name="Rokshar D.S."/>
            <person name="Rothfels C.J."/>
            <person name="Schneider L."/>
            <person name="Shu S."/>
            <person name="Stevenson D.W."/>
            <person name="Thummler F."/>
            <person name="Tillich M."/>
            <person name="Villarreal Aguilar J.C."/>
            <person name="Widiez T."/>
            <person name="Wong G.K."/>
            <person name="Wymore A."/>
            <person name="Zhang Y."/>
            <person name="Zimmer A.D."/>
            <person name="Quatrano R.S."/>
            <person name="Mayer K.F.X."/>
            <person name="Goodstein D."/>
            <person name="Casacuberta J.M."/>
            <person name="Vandepoele K."/>
            <person name="Reski R."/>
            <person name="Cuming A.C."/>
            <person name="Tuskan G.A."/>
            <person name="Maumus F."/>
            <person name="Salse J."/>
            <person name="Schmutz J."/>
            <person name="Rensing S.A."/>
        </authorList>
    </citation>
    <scope>NUCLEOTIDE SEQUENCE [LARGE SCALE GENOMIC DNA]</scope>
    <source>
        <strain evidence="16 17">cv. Gransden 2004</strain>
    </source>
</reference>
<dbReference type="SMART" id="SM01331">
    <property type="entry name" value="DUF3635"/>
    <property type="match status" value="1"/>
</dbReference>